<dbReference type="RefSeq" id="WP_342373447.1">
    <property type="nucleotide sequence ID" value="NZ_CP115965.1"/>
</dbReference>
<accession>A0ABZ3CD77</accession>
<dbReference type="Pfam" id="PF13622">
    <property type="entry name" value="4HBT_3"/>
    <property type="match status" value="1"/>
</dbReference>
<dbReference type="Pfam" id="PF02551">
    <property type="entry name" value="Acyl_CoA_thio"/>
    <property type="match status" value="1"/>
</dbReference>
<keyword evidence="2" id="KW-0378">Hydrolase</keyword>
<protein>
    <submittedName>
        <fullName evidence="5">Acyl-CoA thioesterase II</fullName>
    </submittedName>
</protein>
<evidence type="ECO:0000256" key="1">
    <source>
        <dbReference type="ARBA" id="ARBA00006538"/>
    </source>
</evidence>
<proteinExistence type="inferred from homology"/>
<dbReference type="EMBL" id="CP115965">
    <property type="protein sequence ID" value="WZX00035.1"/>
    <property type="molecule type" value="Genomic_DNA"/>
</dbReference>
<name>A0ABZ3CD77_9ACTN</name>
<evidence type="ECO:0000259" key="3">
    <source>
        <dbReference type="Pfam" id="PF02551"/>
    </source>
</evidence>
<evidence type="ECO:0000313" key="5">
    <source>
        <dbReference type="EMBL" id="WZX00035.1"/>
    </source>
</evidence>
<dbReference type="CDD" id="cd03444">
    <property type="entry name" value="Thioesterase_II_repeat1"/>
    <property type="match status" value="1"/>
</dbReference>
<organism evidence="5 6">
    <name type="scientific">Propioniciclava soli</name>
    <dbReference type="NCBI Taxonomy" id="2775081"/>
    <lineage>
        <taxon>Bacteria</taxon>
        <taxon>Bacillati</taxon>
        <taxon>Actinomycetota</taxon>
        <taxon>Actinomycetes</taxon>
        <taxon>Propionibacteriales</taxon>
        <taxon>Propionibacteriaceae</taxon>
        <taxon>Propioniciclava</taxon>
    </lineage>
</organism>
<dbReference type="Gene3D" id="2.40.160.210">
    <property type="entry name" value="Acyl-CoA thioesterase, double hotdog domain"/>
    <property type="match status" value="1"/>
</dbReference>
<dbReference type="CDD" id="cd03445">
    <property type="entry name" value="Thioesterase_II_repeat2"/>
    <property type="match status" value="1"/>
</dbReference>
<feature type="domain" description="Acyl-CoA thioesterase-like N-terminal HotDog" evidence="4">
    <location>
        <begin position="30"/>
        <end position="107"/>
    </location>
</feature>
<evidence type="ECO:0000259" key="4">
    <source>
        <dbReference type="Pfam" id="PF13622"/>
    </source>
</evidence>
<dbReference type="SUPFAM" id="SSF54637">
    <property type="entry name" value="Thioesterase/thiol ester dehydrase-isomerase"/>
    <property type="match status" value="2"/>
</dbReference>
<dbReference type="Proteomes" id="UP001434337">
    <property type="component" value="Chromosome"/>
</dbReference>
<reference evidence="5 6" key="1">
    <citation type="journal article" date="2023" name="Environ Microbiome">
        <title>A coral-associated actinobacterium mitigates coral bleaching under heat stress.</title>
        <authorList>
            <person name="Li J."/>
            <person name="Zou Y."/>
            <person name="Li Q."/>
            <person name="Zhang J."/>
            <person name="Bourne D.G."/>
            <person name="Lyu Y."/>
            <person name="Liu C."/>
            <person name="Zhang S."/>
        </authorList>
    </citation>
    <scope>NUCLEOTIDE SEQUENCE [LARGE SCALE GENOMIC DNA]</scope>
    <source>
        <strain evidence="5 6">SCSIO 13291</strain>
    </source>
</reference>
<dbReference type="InterPro" id="IPR025652">
    <property type="entry name" value="TesB_C"/>
</dbReference>
<evidence type="ECO:0000256" key="2">
    <source>
        <dbReference type="ARBA" id="ARBA00022801"/>
    </source>
</evidence>
<dbReference type="PANTHER" id="PTHR11066">
    <property type="entry name" value="ACYL-COA THIOESTERASE"/>
    <property type="match status" value="1"/>
</dbReference>
<dbReference type="InterPro" id="IPR029069">
    <property type="entry name" value="HotDog_dom_sf"/>
</dbReference>
<dbReference type="InterPro" id="IPR042171">
    <property type="entry name" value="Acyl-CoA_hotdog"/>
</dbReference>
<gene>
    <name evidence="5" type="ORF">PCC79_07575</name>
</gene>
<sequence>MDHISEVLDLLDLQRLDTDLFAGRHPETEQQRTFGGQVMAQALAALYRTVPEDRLCHSLKGYFLRPGSTASDIHYTVARTRDGGSFTTRRVTASQSGRDIFVMSASFKVAEEGLDHAAMPSKPPIPPEECPRLSQVLGMRSPRTAEMWEREWAALDTRHVGSSHRELSQGPRLQVWLRAVGEMPDDPRLHQMVLAYASDMTLLGVTTLPHPEAFGSPRLQMATVDHSMWFHRHIRADGWVLYDQSSPNAANGLGFARGQLYDQAGVLGASTSQEGLIRLVDGEAG</sequence>
<dbReference type="PANTHER" id="PTHR11066:SF34">
    <property type="entry name" value="ACYL-COENZYME A THIOESTERASE 8"/>
    <property type="match status" value="1"/>
</dbReference>
<comment type="similarity">
    <text evidence="1">Belongs to the C/M/P thioester hydrolase family.</text>
</comment>
<feature type="domain" description="Acyl-CoA thioesterase 2 C-terminal" evidence="3">
    <location>
        <begin position="173"/>
        <end position="276"/>
    </location>
</feature>
<evidence type="ECO:0000313" key="6">
    <source>
        <dbReference type="Proteomes" id="UP001434337"/>
    </source>
</evidence>
<dbReference type="InterPro" id="IPR003703">
    <property type="entry name" value="Acyl_CoA_thio"/>
</dbReference>
<dbReference type="InterPro" id="IPR049449">
    <property type="entry name" value="TesB_ACOT8-like_N"/>
</dbReference>
<keyword evidence="6" id="KW-1185">Reference proteome</keyword>